<proteinExistence type="predicted"/>
<name>X0SUN5_9ZZZZ</name>
<accession>X0SUN5</accession>
<sequence length="46" mass="5277">DARPDLDPKILLQPEDIAHTVLYLLSLSDRAAVDQIYIRRRGSQPF</sequence>
<dbReference type="AlphaFoldDB" id="X0SUN5"/>
<evidence type="ECO:0008006" key="2">
    <source>
        <dbReference type="Google" id="ProtNLM"/>
    </source>
</evidence>
<dbReference type="EMBL" id="BARS01002003">
    <property type="protein sequence ID" value="GAF79637.1"/>
    <property type="molecule type" value="Genomic_DNA"/>
</dbReference>
<gene>
    <name evidence="1" type="ORF">S01H1_03720</name>
</gene>
<reference evidence="1" key="1">
    <citation type="journal article" date="2014" name="Front. Microbiol.">
        <title>High frequency of phylogenetically diverse reductive dehalogenase-homologous genes in deep subseafloor sedimentary metagenomes.</title>
        <authorList>
            <person name="Kawai M."/>
            <person name="Futagami T."/>
            <person name="Toyoda A."/>
            <person name="Takaki Y."/>
            <person name="Nishi S."/>
            <person name="Hori S."/>
            <person name="Arai W."/>
            <person name="Tsubouchi T."/>
            <person name="Morono Y."/>
            <person name="Uchiyama I."/>
            <person name="Ito T."/>
            <person name="Fujiyama A."/>
            <person name="Inagaki F."/>
            <person name="Takami H."/>
        </authorList>
    </citation>
    <scope>NUCLEOTIDE SEQUENCE</scope>
    <source>
        <strain evidence="1">Expedition CK06-06</strain>
    </source>
</reference>
<protein>
    <recommendedName>
        <fullName evidence="2">Short-chain dehydrogenase/reductase SDR</fullName>
    </recommendedName>
</protein>
<feature type="non-terminal residue" evidence="1">
    <location>
        <position position="1"/>
    </location>
</feature>
<organism evidence="1">
    <name type="scientific">marine sediment metagenome</name>
    <dbReference type="NCBI Taxonomy" id="412755"/>
    <lineage>
        <taxon>unclassified sequences</taxon>
        <taxon>metagenomes</taxon>
        <taxon>ecological metagenomes</taxon>
    </lineage>
</organism>
<evidence type="ECO:0000313" key="1">
    <source>
        <dbReference type="EMBL" id="GAF79637.1"/>
    </source>
</evidence>
<comment type="caution">
    <text evidence="1">The sequence shown here is derived from an EMBL/GenBank/DDBJ whole genome shotgun (WGS) entry which is preliminary data.</text>
</comment>